<comment type="caution">
    <text evidence="2">The sequence shown here is derived from an EMBL/GenBank/DDBJ whole genome shotgun (WGS) entry which is preliminary data.</text>
</comment>
<protein>
    <submittedName>
        <fullName evidence="2">Phosphotransferase</fullName>
    </submittedName>
</protein>
<reference evidence="2" key="2">
    <citation type="submission" date="2020-09" db="EMBL/GenBank/DDBJ databases">
        <authorList>
            <person name="Sun Q."/>
            <person name="Zhou Y."/>
        </authorList>
    </citation>
    <scope>NUCLEOTIDE SEQUENCE</scope>
    <source>
        <strain evidence="2">CGMCC 1.15758</strain>
    </source>
</reference>
<organism evidence="2 3">
    <name type="scientific">Cysteiniphilum litorale</name>
    <dbReference type="NCBI Taxonomy" id="2056700"/>
    <lineage>
        <taxon>Bacteria</taxon>
        <taxon>Pseudomonadati</taxon>
        <taxon>Pseudomonadota</taxon>
        <taxon>Gammaproteobacteria</taxon>
        <taxon>Thiotrichales</taxon>
        <taxon>Fastidiosibacteraceae</taxon>
        <taxon>Cysteiniphilum</taxon>
    </lineage>
</organism>
<keyword evidence="3" id="KW-1185">Reference proteome</keyword>
<dbReference type="SUPFAM" id="SSF56112">
    <property type="entry name" value="Protein kinase-like (PK-like)"/>
    <property type="match status" value="1"/>
</dbReference>
<reference evidence="2" key="1">
    <citation type="journal article" date="2014" name="Int. J. Syst. Evol. Microbiol.">
        <title>Complete genome sequence of Corynebacterium casei LMG S-19264T (=DSM 44701T), isolated from a smear-ripened cheese.</title>
        <authorList>
            <consortium name="US DOE Joint Genome Institute (JGI-PGF)"/>
            <person name="Walter F."/>
            <person name="Albersmeier A."/>
            <person name="Kalinowski J."/>
            <person name="Ruckert C."/>
        </authorList>
    </citation>
    <scope>NUCLEOTIDE SEQUENCE</scope>
    <source>
        <strain evidence="2">CGMCC 1.15758</strain>
    </source>
</reference>
<dbReference type="AlphaFoldDB" id="A0A8J3E8L1"/>
<evidence type="ECO:0000313" key="3">
    <source>
        <dbReference type="Proteomes" id="UP000636949"/>
    </source>
</evidence>
<dbReference type="Gene3D" id="3.30.200.20">
    <property type="entry name" value="Phosphorylase Kinase, domain 1"/>
    <property type="match status" value="1"/>
</dbReference>
<evidence type="ECO:0000313" key="2">
    <source>
        <dbReference type="EMBL" id="GGF99622.1"/>
    </source>
</evidence>
<gene>
    <name evidence="2" type="ORF">GCM10010995_16150</name>
</gene>
<name>A0A8J3E8L1_9GAMM</name>
<dbReference type="Proteomes" id="UP000636949">
    <property type="component" value="Unassembled WGS sequence"/>
</dbReference>
<dbReference type="EMBL" id="BMJS01000017">
    <property type="protein sequence ID" value="GGF99622.1"/>
    <property type="molecule type" value="Genomic_DNA"/>
</dbReference>
<sequence>MVPIVGDASFRQYYRVNLDNKSYVVMDAPLDREKPDVFFRVTRLLHYFNLQTPECYAYDQESGFLLLDDFGDTQLYHAVHAEKNIKQYEQVLALIPKFWQIDKALFPNYEKTKFASELDVMKLWFWQWLGLDAETLHLLEAPYHQLQSLLVVNALEQPNVFVFRDFHSKNMMCLPNQTLGLIDFQDAVNGPITYDLVSVLKDCYLTLPKSIIDQGVSSCYHRAQAQGLLNQEITLDKFRYWFDLMGLQRHLKCLGIFTRQDIQNKRKNYLCYLPRVMHYIDEVLSRYKELTFFNDNWQRLVMPAYASKIKALKDKPVPVKFDTIGSVFENQ</sequence>
<dbReference type="Pfam" id="PF01636">
    <property type="entry name" value="APH"/>
    <property type="match status" value="1"/>
</dbReference>
<dbReference type="Gene3D" id="3.90.1200.10">
    <property type="match status" value="1"/>
</dbReference>
<accession>A0A8J3E8L1</accession>
<feature type="domain" description="Aminoglycoside phosphotransferase" evidence="1">
    <location>
        <begin position="3"/>
        <end position="202"/>
    </location>
</feature>
<dbReference type="InterPro" id="IPR002575">
    <property type="entry name" value="Aminoglycoside_PTrfase"/>
</dbReference>
<dbReference type="InterPro" id="IPR011009">
    <property type="entry name" value="Kinase-like_dom_sf"/>
</dbReference>
<proteinExistence type="predicted"/>
<evidence type="ECO:0000259" key="1">
    <source>
        <dbReference type="Pfam" id="PF01636"/>
    </source>
</evidence>